<proteinExistence type="predicted"/>
<accession>A0ABV0EDZ9</accession>
<dbReference type="InterPro" id="IPR012902">
    <property type="entry name" value="N_methyl_site"/>
</dbReference>
<sequence length="239" mass="25421">MRAATSARSRGFSLIEMAVVLFIVVLLLGSLLVPFATQVEQRRIAETQKTMEEIKEALIGFAIQQGRLPCPAISATDGHEQSPCSTQSGFVPWATLGVSKLDAWGHLFRYAVSPAFSSQANPIRFDSAPTLTIKTRDAAGSLVNVTDLSSVPVVLLSYGPNGYGATNDDGSTAAPVPAQNLDEANNAQPAPNAYITRPPKKAQVGCNDNGSPACEFDDIVGWLSPYVLFNRMVAAGRLP</sequence>
<evidence type="ECO:0000313" key="2">
    <source>
        <dbReference type="EMBL" id="MEO1766250.1"/>
    </source>
</evidence>
<evidence type="ECO:0000313" key="3">
    <source>
        <dbReference type="Proteomes" id="UP001482231"/>
    </source>
</evidence>
<evidence type="ECO:0000256" key="1">
    <source>
        <dbReference type="SAM" id="Phobius"/>
    </source>
</evidence>
<dbReference type="NCBIfam" id="TIGR02532">
    <property type="entry name" value="IV_pilin_GFxxxE"/>
    <property type="match status" value="1"/>
</dbReference>
<organism evidence="2 3">
    <name type="scientific">Thiobacter aerophilum</name>
    <dbReference type="NCBI Taxonomy" id="3121275"/>
    <lineage>
        <taxon>Bacteria</taxon>
        <taxon>Pseudomonadati</taxon>
        <taxon>Pseudomonadota</taxon>
        <taxon>Betaproteobacteria</taxon>
        <taxon>Burkholderiales</taxon>
        <taxon>Thiobacteraceae</taxon>
        <taxon>Thiobacter</taxon>
    </lineage>
</organism>
<gene>
    <name evidence="2" type="ORF">V6E02_03350</name>
</gene>
<dbReference type="SUPFAM" id="SSF54523">
    <property type="entry name" value="Pili subunits"/>
    <property type="match status" value="1"/>
</dbReference>
<reference evidence="2 3" key="1">
    <citation type="submission" date="2024-02" db="EMBL/GenBank/DDBJ databases">
        <title>New thermophilic sulfur-oxidizing bacteria from a hot springs of the Uzon caldera (Kamchatka, Russia).</title>
        <authorList>
            <person name="Dukat A.M."/>
            <person name="Elcheninov A.G."/>
            <person name="Frolov E.N."/>
        </authorList>
    </citation>
    <scope>NUCLEOTIDE SEQUENCE [LARGE SCALE GENOMIC DNA]</scope>
    <source>
        <strain evidence="2 3">AK1</strain>
    </source>
</reference>
<feature type="transmembrane region" description="Helical" evidence="1">
    <location>
        <begin position="12"/>
        <end position="33"/>
    </location>
</feature>
<keyword evidence="3" id="KW-1185">Reference proteome</keyword>
<comment type="caution">
    <text evidence="2">The sequence shown here is derived from an EMBL/GenBank/DDBJ whole genome shotgun (WGS) entry which is preliminary data.</text>
</comment>
<keyword evidence="1" id="KW-1133">Transmembrane helix</keyword>
<protein>
    <submittedName>
        <fullName evidence="2">Prepilin-type N-terminal cleavage/methylation domain-containing protein</fullName>
    </submittedName>
</protein>
<dbReference type="RefSeq" id="WP_347307154.1">
    <property type="nucleotide sequence ID" value="NZ_JBAJEX010000002.1"/>
</dbReference>
<dbReference type="EMBL" id="JBAJEX010000002">
    <property type="protein sequence ID" value="MEO1766250.1"/>
    <property type="molecule type" value="Genomic_DNA"/>
</dbReference>
<dbReference type="PROSITE" id="PS00409">
    <property type="entry name" value="PROKAR_NTER_METHYL"/>
    <property type="match status" value="1"/>
</dbReference>
<dbReference type="InterPro" id="IPR045584">
    <property type="entry name" value="Pilin-like"/>
</dbReference>
<dbReference type="Proteomes" id="UP001482231">
    <property type="component" value="Unassembled WGS sequence"/>
</dbReference>
<keyword evidence="1" id="KW-0472">Membrane</keyword>
<keyword evidence="1" id="KW-0812">Transmembrane</keyword>
<name>A0ABV0EDZ9_9BURK</name>
<dbReference type="Pfam" id="PF07963">
    <property type="entry name" value="N_methyl"/>
    <property type="match status" value="1"/>
</dbReference>
<dbReference type="Gene3D" id="3.30.700.10">
    <property type="entry name" value="Glycoprotein, Type 4 Pilin"/>
    <property type="match status" value="1"/>
</dbReference>